<dbReference type="GO" id="GO:0006096">
    <property type="term" value="P:glycolytic process"/>
    <property type="evidence" value="ECO:0007669"/>
    <property type="project" value="UniProtKB-UniRule"/>
</dbReference>
<dbReference type="PANTHER" id="PTHR23152:SF4">
    <property type="entry name" value="2-OXOADIPATE DEHYDROGENASE COMPLEX COMPONENT E1"/>
    <property type="match status" value="1"/>
</dbReference>
<dbReference type="HAMAP" id="MF_01169">
    <property type="entry name" value="SucA_OdhA"/>
    <property type="match status" value="1"/>
</dbReference>
<dbReference type="Pfam" id="PF02779">
    <property type="entry name" value="Transket_pyr"/>
    <property type="match status" value="1"/>
</dbReference>
<sequence length="939" mass="105884">MGRLKNSNEDPWQSFSGPNLAYLMDIYEVYLEDANQVDEELRDLFDKWGPPLNSNIEEITPATTTNNFDLMKVVSATKLADHIRNFGHLYANLNPITNSEKQDLNLADFQLTRSDLEGLPANIICSVAPMKLKNAYDAFLYLKECYTKTIGFDFSHVHKDDQNQWLTQQIEKGAMHPNFPAERKLDLLKRLTDVEEFENFLQRTFVGQKRFSVEGLDALIPMLQEVIKQSVGDGVKNVMIGMAHRGRLSVLAHVLNKPFEKIFAEFQQAPNKELVPSEGSTGINFGWTGDVKYHLGADLEIEKKAKVTLANNPSHLEFVAPIVQGFTRAVQDNRSTKGYPLQDTNSAYSIIIHGDAAFPGQGIVAETLNLSRLNGYSIGGSIHIIANNNIGFTTNSSDSRSTLYASDLAKGFEVPIIHVNADDPEACLSAILFAFEYRKQFKQDFIIDLIGYRRYGHNEMDEPATTQPKMYDFIRQHPTVKTLYKNLLIKDGLLKEDTNDFEQDVKQKLQASYEMVKELGNEKVANVIRNGNVIHPFDDIETKVSKKLLIDINEQLLKWPDEFSVFPKLANILTRRKTALASEDSEGKVDWGQAETLAFATILNEGTPIRLTGQDSERGTFAQRHVVLNDYKTGAKFSPLHQISTSNASFAVHNSPLSEMAVVGYDYGYNVISQETLVLWEAQYGDFANGAQVLFDQFIAAGRAKWGQKSGLVLLLPHGFEGQGPEHSSARLERFLQLSAENNWTVANLTSSAQYFHLLRRQAALLGEEFARPLVLMTPKSLLRHRLTASTGLELAEGKFQSIIEDKVSSNDEEVTRLVLCSGKIAIDLQEALMEQTTDIDWLHIIRVEELYPFPKERINEVMLRYPSLKEIVWVQEEPQNMGAWSYMNLKIRNVAPENVKIRYIGRPYRSSPAEGDPTAHKLEQKRIIAETLKGGQRG</sequence>
<dbReference type="Gene3D" id="3.40.50.970">
    <property type="match status" value="1"/>
</dbReference>
<comment type="similarity">
    <text evidence="6">Belongs to the alpha-ketoglutarate dehydrogenase family.</text>
</comment>
<dbReference type="Pfam" id="PF16870">
    <property type="entry name" value="OxoGdeHyase_C"/>
    <property type="match status" value="1"/>
</dbReference>
<dbReference type="GO" id="GO:0045252">
    <property type="term" value="C:oxoglutarate dehydrogenase complex"/>
    <property type="evidence" value="ECO:0007669"/>
    <property type="project" value="TreeGrafter"/>
</dbReference>
<protein>
    <recommendedName>
        <fullName evidence="6">2-oxoglutarate dehydrogenase E1 component</fullName>
        <ecNumber evidence="6">1.2.4.2</ecNumber>
    </recommendedName>
    <alternativeName>
        <fullName evidence="6">Alpha-ketoglutarate dehydrogenase</fullName>
    </alternativeName>
</protein>
<comment type="cofactor">
    <cofactor evidence="1 6">
        <name>thiamine diphosphate</name>
        <dbReference type="ChEBI" id="CHEBI:58937"/>
    </cofactor>
</comment>
<name>A0A1S2L8M9_9BACI</name>
<dbReference type="SMART" id="SM00861">
    <property type="entry name" value="Transket_pyr"/>
    <property type="match status" value="1"/>
</dbReference>
<reference evidence="9 10" key="3">
    <citation type="journal article" date="2019" name="Int. J. Syst. Evol. Microbiol.">
        <title>Anaerobacillus isosaccharinicus sp. nov., an alkaliphilic bacterium which degrades isosaccharinic acid.</title>
        <authorList>
            <person name="Bassil N.M."/>
            <person name="Lloyd J.R."/>
        </authorList>
    </citation>
    <scope>NUCLEOTIDE SEQUENCE [LARGE SCALE GENOMIC DNA]</scope>
    <source>
        <strain evidence="9 10">NB2006</strain>
    </source>
</reference>
<evidence type="ECO:0000313" key="9">
    <source>
        <dbReference type="EMBL" id="QOY37931.1"/>
    </source>
</evidence>
<evidence type="ECO:0000256" key="6">
    <source>
        <dbReference type="HAMAP-Rule" id="MF_01169"/>
    </source>
</evidence>
<dbReference type="InterPro" id="IPR005475">
    <property type="entry name" value="Transketolase-like_Pyr-bd"/>
</dbReference>
<dbReference type="GO" id="GO:0005829">
    <property type="term" value="C:cytosol"/>
    <property type="evidence" value="ECO:0007669"/>
    <property type="project" value="TreeGrafter"/>
</dbReference>
<dbReference type="Gene3D" id="3.40.50.12470">
    <property type="match status" value="1"/>
</dbReference>
<feature type="domain" description="Transketolase-like pyrimidine-binding" evidence="7">
    <location>
        <begin position="589"/>
        <end position="785"/>
    </location>
</feature>
<dbReference type="NCBIfam" id="NF008907">
    <property type="entry name" value="PRK12270.1"/>
    <property type="match status" value="1"/>
</dbReference>
<dbReference type="EMBL" id="CP063356">
    <property type="protein sequence ID" value="QOY37931.1"/>
    <property type="molecule type" value="Genomic_DNA"/>
</dbReference>
<dbReference type="GO" id="GO:0030976">
    <property type="term" value="F:thiamine pyrophosphate binding"/>
    <property type="evidence" value="ECO:0007669"/>
    <property type="project" value="UniProtKB-UniRule"/>
</dbReference>
<dbReference type="Gene3D" id="3.40.50.11610">
    <property type="entry name" value="Multifunctional 2-oxoglutarate metabolism enzyme, C-terminal domain"/>
    <property type="match status" value="1"/>
</dbReference>
<keyword evidence="2 6" id="KW-0560">Oxidoreductase</keyword>
<dbReference type="Proteomes" id="UP000180175">
    <property type="component" value="Chromosome"/>
</dbReference>
<dbReference type="GO" id="GO:0006099">
    <property type="term" value="P:tricarboxylic acid cycle"/>
    <property type="evidence" value="ECO:0007669"/>
    <property type="project" value="TreeGrafter"/>
</dbReference>
<comment type="catalytic activity">
    <reaction evidence="5 6">
        <text>N(6)-[(R)-lipoyl]-L-lysyl-[protein] + 2-oxoglutarate + H(+) = N(6)-[(R)-S(8)-succinyldihydrolipoyl]-L-lysyl-[protein] + CO2</text>
        <dbReference type="Rhea" id="RHEA:12188"/>
        <dbReference type="Rhea" id="RHEA-COMP:10474"/>
        <dbReference type="Rhea" id="RHEA-COMP:20092"/>
        <dbReference type="ChEBI" id="CHEBI:15378"/>
        <dbReference type="ChEBI" id="CHEBI:16526"/>
        <dbReference type="ChEBI" id="CHEBI:16810"/>
        <dbReference type="ChEBI" id="CHEBI:83099"/>
        <dbReference type="ChEBI" id="CHEBI:83120"/>
        <dbReference type="EC" id="1.2.4.2"/>
    </reaction>
</comment>
<dbReference type="PANTHER" id="PTHR23152">
    <property type="entry name" value="2-OXOGLUTARATE DEHYDROGENASE"/>
    <property type="match status" value="1"/>
</dbReference>
<organism evidence="8 10">
    <name type="scientific">Anaerobacillus isosaccharinicus</name>
    <dbReference type="NCBI Taxonomy" id="1532552"/>
    <lineage>
        <taxon>Bacteria</taxon>
        <taxon>Bacillati</taxon>
        <taxon>Bacillota</taxon>
        <taxon>Bacilli</taxon>
        <taxon>Bacillales</taxon>
        <taxon>Bacillaceae</taxon>
        <taxon>Anaerobacillus</taxon>
    </lineage>
</organism>
<dbReference type="SUPFAM" id="SSF52518">
    <property type="entry name" value="Thiamin diphosphate-binding fold (THDP-binding)"/>
    <property type="match status" value="2"/>
</dbReference>
<comment type="subunit">
    <text evidence="6">Homodimer. Part of the 2-oxoglutarate dehydrogenase (OGDH) complex composed of E1 (2-oxoglutarate dehydrogenase), E2 (dihydrolipoamide succinyltransferase) and E3 (dihydrolipoamide dehydrogenase); the complex contains multiple copies of the three enzymatic components (E1, E2 and E3).</text>
</comment>
<dbReference type="PIRSF" id="PIRSF000157">
    <property type="entry name" value="Oxoglu_dh_E1"/>
    <property type="match status" value="1"/>
</dbReference>
<evidence type="ECO:0000256" key="1">
    <source>
        <dbReference type="ARBA" id="ARBA00001964"/>
    </source>
</evidence>
<dbReference type="RefSeq" id="WP_071318459.1">
    <property type="nucleotide sequence ID" value="NZ_CP063356.2"/>
</dbReference>
<dbReference type="EC" id="1.2.4.2" evidence="6"/>
<dbReference type="Pfam" id="PF00676">
    <property type="entry name" value="E1_dh"/>
    <property type="match status" value="1"/>
</dbReference>
<keyword evidence="4 6" id="KW-0324">Glycolysis</keyword>
<dbReference type="EMBL" id="LQXD01000159">
    <property type="protein sequence ID" value="OIJ08731.1"/>
    <property type="molecule type" value="Genomic_DNA"/>
</dbReference>
<evidence type="ECO:0000313" key="8">
    <source>
        <dbReference type="EMBL" id="OIJ08731.1"/>
    </source>
</evidence>
<reference evidence="9" key="4">
    <citation type="submission" date="2020-10" db="EMBL/GenBank/DDBJ databases">
        <authorList>
            <person name="Bassil N.M."/>
            <person name="Lloyd J.R."/>
        </authorList>
    </citation>
    <scope>NUCLEOTIDE SEQUENCE</scope>
    <source>
        <strain evidence="9">NB2006</strain>
    </source>
</reference>
<dbReference type="InterPro" id="IPR001017">
    <property type="entry name" value="DH_E1"/>
</dbReference>
<evidence type="ECO:0000256" key="3">
    <source>
        <dbReference type="ARBA" id="ARBA00023052"/>
    </source>
</evidence>
<dbReference type="AlphaFoldDB" id="A0A1S2L8M9"/>
<evidence type="ECO:0000256" key="5">
    <source>
        <dbReference type="ARBA" id="ARBA00051911"/>
    </source>
</evidence>
<comment type="function">
    <text evidence="6">E1 component of the 2-oxoglutarate dehydrogenase (OGDH) complex which catalyzes the decarboxylation of 2-oxoglutarate, the first step in the conversion of 2-oxoglutarate to succinyl-CoA and CO(2).</text>
</comment>
<reference evidence="8 10" key="1">
    <citation type="submission" date="2016-10" db="EMBL/GenBank/DDBJ databases">
        <title>Draft genome sequences of four alkaliphilic bacteria belonging to the Anaerobacillus genus.</title>
        <authorList>
            <person name="Bassil N.M."/>
            <person name="Lloyd J.R."/>
        </authorList>
    </citation>
    <scope>NUCLEOTIDE SEQUENCE [LARGE SCALE GENOMIC DNA]</scope>
    <source>
        <strain evidence="8 10">NB2006</strain>
    </source>
</reference>
<dbReference type="CDD" id="cd02016">
    <property type="entry name" value="TPP_E1_OGDC_like"/>
    <property type="match status" value="1"/>
</dbReference>
<dbReference type="NCBIfam" id="NF006914">
    <property type="entry name" value="PRK09404.1"/>
    <property type="match status" value="1"/>
</dbReference>
<evidence type="ECO:0000256" key="4">
    <source>
        <dbReference type="ARBA" id="ARBA00023152"/>
    </source>
</evidence>
<evidence type="ECO:0000259" key="7">
    <source>
        <dbReference type="SMART" id="SM00861"/>
    </source>
</evidence>
<dbReference type="GO" id="GO:0004591">
    <property type="term" value="F:oxoglutarate dehydrogenase (succinyl-transferring) activity"/>
    <property type="evidence" value="ECO:0007669"/>
    <property type="project" value="UniProtKB-UniRule"/>
</dbReference>
<proteinExistence type="inferred from homology"/>
<dbReference type="InterPro" id="IPR042179">
    <property type="entry name" value="KGD_C_sf"/>
</dbReference>
<dbReference type="InterPro" id="IPR029061">
    <property type="entry name" value="THDP-binding"/>
</dbReference>
<dbReference type="FunFam" id="3.40.50.970:FF:000036">
    <property type="entry name" value="2-oxoglutarate dehydrogenase E1 component"/>
    <property type="match status" value="1"/>
</dbReference>
<evidence type="ECO:0000256" key="2">
    <source>
        <dbReference type="ARBA" id="ARBA00023002"/>
    </source>
</evidence>
<reference evidence="9 10" key="2">
    <citation type="journal article" date="2017" name="Genome Announc.">
        <title>Draft Genome Sequences of Four Alkaliphilic Bacteria Belonging to the Anaerobacillus Genus.</title>
        <authorList>
            <person name="Bassil N.M."/>
            <person name="Lloyd J.R."/>
        </authorList>
    </citation>
    <scope>NUCLEOTIDE SEQUENCE [LARGE SCALE GENOMIC DNA]</scope>
    <source>
        <strain evidence="9 10">NB2006</strain>
    </source>
</reference>
<dbReference type="InterPro" id="IPR011603">
    <property type="entry name" value="2oxoglutarate_DH_E1"/>
</dbReference>
<keyword evidence="10" id="KW-1185">Reference proteome</keyword>
<gene>
    <name evidence="6" type="primary">odhA</name>
    <name evidence="9" type="ORF">AWH56_010375</name>
    <name evidence="8" type="ORF">AWH56_18585</name>
</gene>
<dbReference type="InterPro" id="IPR023784">
    <property type="entry name" value="2oxoglutarate_DH_E1_bac"/>
</dbReference>
<dbReference type="FunFam" id="3.40.50.11610:FF:000002">
    <property type="entry name" value="2-oxoglutarate dehydrogenase E1 component"/>
    <property type="match status" value="1"/>
</dbReference>
<dbReference type="KEGG" id="aia:AWH56_010375"/>
<keyword evidence="3 6" id="KW-0786">Thiamine pyrophosphate</keyword>
<dbReference type="OrthoDB" id="9759785at2"/>
<accession>A0A1S2L8M9</accession>
<dbReference type="InterPro" id="IPR031717">
    <property type="entry name" value="ODO-1/KGD_C"/>
</dbReference>
<dbReference type="NCBIfam" id="TIGR00239">
    <property type="entry name" value="2oxo_dh_E1"/>
    <property type="match status" value="1"/>
</dbReference>
<evidence type="ECO:0000313" key="10">
    <source>
        <dbReference type="Proteomes" id="UP000180175"/>
    </source>
</evidence>